<dbReference type="SMART" id="SM00425">
    <property type="entry name" value="TBOX"/>
    <property type="match status" value="1"/>
</dbReference>
<dbReference type="AlphaFoldDB" id="A0A218UZI5"/>
<comment type="subcellular location">
    <subcellularLocation>
        <location evidence="1 7">Nucleus</location>
    </subcellularLocation>
</comment>
<accession>A0A218UZI5</accession>
<dbReference type="CDD" id="cd20193">
    <property type="entry name" value="T-box_TBX20-like"/>
    <property type="match status" value="1"/>
</dbReference>
<dbReference type="GO" id="GO:0005634">
    <property type="term" value="C:nucleus"/>
    <property type="evidence" value="ECO:0007669"/>
    <property type="project" value="UniProtKB-SubCell"/>
</dbReference>
<evidence type="ECO:0000256" key="4">
    <source>
        <dbReference type="ARBA" id="ARBA00023163"/>
    </source>
</evidence>
<evidence type="ECO:0000256" key="3">
    <source>
        <dbReference type="ARBA" id="ARBA00023125"/>
    </source>
</evidence>
<dbReference type="InterPro" id="IPR001699">
    <property type="entry name" value="TF_T-box"/>
</dbReference>
<comment type="caution">
    <text evidence="10">The sequence shown here is derived from an EMBL/GenBank/DDBJ whole genome shotgun (WGS) entry which is preliminary data.</text>
</comment>
<dbReference type="PROSITE" id="PS50252">
    <property type="entry name" value="TBOX_3"/>
    <property type="match status" value="1"/>
</dbReference>
<dbReference type="GO" id="GO:0045893">
    <property type="term" value="P:positive regulation of DNA-templated transcription"/>
    <property type="evidence" value="ECO:0007669"/>
    <property type="project" value="InterPro"/>
</dbReference>
<dbReference type="GO" id="GO:0000978">
    <property type="term" value="F:RNA polymerase II cis-regulatory region sequence-specific DNA binding"/>
    <property type="evidence" value="ECO:0007669"/>
    <property type="project" value="InterPro"/>
</dbReference>
<dbReference type="GO" id="GO:0000981">
    <property type="term" value="F:DNA-binding transcription factor activity, RNA polymerase II-specific"/>
    <property type="evidence" value="ECO:0007669"/>
    <property type="project" value="TreeGrafter"/>
</dbReference>
<dbReference type="STRING" id="299123.ENSLSDP00000004343"/>
<dbReference type="GO" id="GO:0001708">
    <property type="term" value="P:cell fate specification"/>
    <property type="evidence" value="ECO:0007669"/>
    <property type="project" value="TreeGrafter"/>
</dbReference>
<dbReference type="PANTHER" id="PTHR11267:SF190">
    <property type="entry name" value="T-BOX TRANSCRIPTION FACTOR TBX20"/>
    <property type="match status" value="1"/>
</dbReference>
<evidence type="ECO:0000256" key="6">
    <source>
        <dbReference type="ARBA" id="ARBA00044102"/>
    </source>
</evidence>
<organism evidence="10 11">
    <name type="scientific">Lonchura striata</name>
    <name type="common">white-rumped munia</name>
    <dbReference type="NCBI Taxonomy" id="40157"/>
    <lineage>
        <taxon>Eukaryota</taxon>
        <taxon>Metazoa</taxon>
        <taxon>Chordata</taxon>
        <taxon>Craniata</taxon>
        <taxon>Vertebrata</taxon>
        <taxon>Euteleostomi</taxon>
        <taxon>Archelosauria</taxon>
        <taxon>Archosauria</taxon>
        <taxon>Dinosauria</taxon>
        <taxon>Saurischia</taxon>
        <taxon>Theropoda</taxon>
        <taxon>Coelurosauria</taxon>
        <taxon>Aves</taxon>
        <taxon>Neognathae</taxon>
        <taxon>Neoaves</taxon>
        <taxon>Telluraves</taxon>
        <taxon>Australaves</taxon>
        <taxon>Passeriformes</taxon>
        <taxon>Passeroidea</taxon>
        <taxon>Estrildidae</taxon>
        <taxon>Estrildinae</taxon>
        <taxon>Lonchura</taxon>
    </lineage>
</organism>
<feature type="compositionally biased region" description="Polar residues" evidence="8">
    <location>
        <begin position="384"/>
        <end position="396"/>
    </location>
</feature>
<dbReference type="InterPro" id="IPR036960">
    <property type="entry name" value="T-box_sf"/>
</dbReference>
<dbReference type="PANTHER" id="PTHR11267">
    <property type="entry name" value="T-BOX PROTEIN-RELATED"/>
    <property type="match status" value="1"/>
</dbReference>
<dbReference type="InterPro" id="IPR046360">
    <property type="entry name" value="T-box_DNA-bd"/>
</dbReference>
<feature type="domain" description="T-box" evidence="9">
    <location>
        <begin position="125"/>
        <end position="345"/>
    </location>
</feature>
<gene>
    <name evidence="10" type="primary">TBX20</name>
    <name evidence="10" type="ORF">RLOC_00006511</name>
</gene>
<keyword evidence="3 7" id="KW-0238">DNA-binding</keyword>
<feature type="region of interest" description="Disordered" evidence="8">
    <location>
        <begin position="371"/>
        <end position="396"/>
    </location>
</feature>
<evidence type="ECO:0000256" key="2">
    <source>
        <dbReference type="ARBA" id="ARBA00023015"/>
    </source>
</evidence>
<dbReference type="PROSITE" id="PS01283">
    <property type="entry name" value="TBOX_1"/>
    <property type="match status" value="1"/>
</dbReference>
<sequence length="503" mass="55555">MEYTPPPKPQLSSRANAFSIAALMSSGSSKDKESPESTIKPLAYVGGRIVLAESSLSPSLSLSFSSNPAEQFVEKSSCAQPLSDLSSLDPHGDFSSSPSSLCTEPLIPTTPIIPSEEMAKISCSLETKELWDKFHELGTEMIITKSGRRMFPTIRVSFSGVDPEAKYIVLMDIVPVDNKRYRYAYHRSSWLVAGKADPPLPARFLSPAPPTQWKKVICEAKEITQNESQALSISPVFFRLYVHPDSPFTGEQLLKQMVSFEKVKLTNNELDQHGHIILNSMHKYQPRVHIIKKKDHTASLLNLKSEEFRTFIFPETVFTAVTAYQNQLITKLKIDSNPFAKGFRDSSRLTDIERESVESLIQKHSYARSPIRTYGGEDDLGDDSQATQSRGSAFTTSDNLSLSSWVSSSTSFPGFQHPQSLSALGTSTASIATPIPHPIQGSLPPYSRLGMPLTPSAIASSMQSSGPTFPSFHMPRYHHYFQQGPYAAIQGLRHSSAVMTPFV</sequence>
<evidence type="ECO:0000259" key="9">
    <source>
        <dbReference type="PROSITE" id="PS50252"/>
    </source>
</evidence>
<keyword evidence="2" id="KW-0805">Transcription regulation</keyword>
<dbReference type="EMBL" id="MUZQ01000082">
    <property type="protein sequence ID" value="OWK59207.1"/>
    <property type="molecule type" value="Genomic_DNA"/>
</dbReference>
<dbReference type="Proteomes" id="UP000197619">
    <property type="component" value="Unassembled WGS sequence"/>
</dbReference>
<evidence type="ECO:0000256" key="8">
    <source>
        <dbReference type="SAM" id="MobiDB-lite"/>
    </source>
</evidence>
<comment type="caution">
    <text evidence="7">Lacks conserved residue(s) required for the propagation of feature annotation.</text>
</comment>
<dbReference type="InterPro" id="IPR008967">
    <property type="entry name" value="p53-like_TF_DNA-bd_sf"/>
</dbReference>
<keyword evidence="4" id="KW-0804">Transcription</keyword>
<dbReference type="GO" id="GO:0000785">
    <property type="term" value="C:chromatin"/>
    <property type="evidence" value="ECO:0007669"/>
    <property type="project" value="TreeGrafter"/>
</dbReference>
<dbReference type="GO" id="GO:0007507">
    <property type="term" value="P:heart development"/>
    <property type="evidence" value="ECO:0007669"/>
    <property type="project" value="UniProtKB-ARBA"/>
</dbReference>
<evidence type="ECO:0000313" key="10">
    <source>
        <dbReference type="EMBL" id="OWK59207.1"/>
    </source>
</evidence>
<keyword evidence="5 7" id="KW-0539">Nucleus</keyword>
<protein>
    <recommendedName>
        <fullName evidence="6">T-box transcription factor TBX20</fullName>
    </recommendedName>
</protein>
<dbReference type="Pfam" id="PF00907">
    <property type="entry name" value="T-box"/>
    <property type="match status" value="1"/>
</dbReference>
<dbReference type="SUPFAM" id="SSF49417">
    <property type="entry name" value="p53-like transcription factors"/>
    <property type="match status" value="2"/>
</dbReference>
<dbReference type="InterPro" id="IPR018186">
    <property type="entry name" value="TF_T-box_CS"/>
</dbReference>
<evidence type="ECO:0000256" key="7">
    <source>
        <dbReference type="PROSITE-ProRule" id="PRU00201"/>
    </source>
</evidence>
<dbReference type="Gene3D" id="2.60.40.820">
    <property type="entry name" value="Transcription factor, T-box"/>
    <property type="match status" value="1"/>
</dbReference>
<evidence type="ECO:0000256" key="1">
    <source>
        <dbReference type="ARBA" id="ARBA00004123"/>
    </source>
</evidence>
<keyword evidence="11" id="KW-1185">Reference proteome</keyword>
<dbReference type="PROSITE" id="PS01264">
    <property type="entry name" value="TBOX_2"/>
    <property type="match status" value="1"/>
</dbReference>
<proteinExistence type="predicted"/>
<evidence type="ECO:0000256" key="5">
    <source>
        <dbReference type="ARBA" id="ARBA00023242"/>
    </source>
</evidence>
<evidence type="ECO:0000313" key="11">
    <source>
        <dbReference type="Proteomes" id="UP000197619"/>
    </source>
</evidence>
<name>A0A218UZI5_9PASE</name>
<reference evidence="10 11" key="1">
    <citation type="submission" date="2017-05" db="EMBL/GenBank/DDBJ databases">
        <title>Genome of assembly of the Bengalese finch, Lonchura striata domestica.</title>
        <authorList>
            <person name="Colquitt B.M."/>
            <person name="Brainard M.S."/>
        </authorList>
    </citation>
    <scope>NUCLEOTIDE SEQUENCE [LARGE SCALE GENOMIC DNA]</scope>
    <source>
        <strain evidence="10">White83orange57</strain>
    </source>
</reference>